<organism evidence="3 4">
    <name type="scientific">Cystobacter fuscus</name>
    <dbReference type="NCBI Taxonomy" id="43"/>
    <lineage>
        <taxon>Bacteria</taxon>
        <taxon>Pseudomonadati</taxon>
        <taxon>Myxococcota</taxon>
        <taxon>Myxococcia</taxon>
        <taxon>Myxococcales</taxon>
        <taxon>Cystobacterineae</taxon>
        <taxon>Archangiaceae</taxon>
        <taxon>Cystobacter</taxon>
    </lineage>
</organism>
<dbReference type="Proteomes" id="UP000217257">
    <property type="component" value="Chromosome"/>
</dbReference>
<dbReference type="Gene3D" id="2.60.40.10">
    <property type="entry name" value="Immunoglobulins"/>
    <property type="match status" value="2"/>
</dbReference>
<dbReference type="KEGG" id="cfus:CYFUS_001834"/>
<gene>
    <name evidence="3" type="ORF">CYFUS_001834</name>
</gene>
<sequence length="736" mass="81059">MQGRRQRNGTGAGRARGSGSIWLVGLLVGMASSALAQNPATTVDIDVSAGRHPINPFIYGVAYASRAQLDDLNAPLNRWGGNATSRYNWRLNAANRANDYFFESLPYPSEQPGGQVDAFIQNTREADAEPLVTIPILGWVANLGPDRSRTCSYSIARYGAQQDRDPYYPDAGDGVHVSGKDVANDPRDANVPVDARFQKGWVEHLRRTWGTAARGGVRHYIMDNEPSLWHQTHRDVRPTGATMRELRDKFLAHAAAVKDAEPDALILGPEEWGWSGYFYSGYDHQYAPQTDYTRYPDREANGGWDYLPWLLNQLRTHERTTGRRLLDVFTVHYYPQGGEFSGNTSQAMQLRRNRSTRSLWDPDYVDETWINDTVMLVPRLKDWVRTWYPGTQVGLTEYNWGAEAHINGATTQADILGIFGREGLDYATRWETPAATTPTYKAMKLYRNYDGRKSTFGDVSVASSVPEPDHLSAFAAQRTSDGALTVMVVNKVLTGSTPLTLNVSGFRPGRMAQVWQLTAANTITRLGDVSVEAGAVHTRVPSQSVTLFVIPWGSRPSNQPPVAKLTATPTSGNPPLTMVFSAMGSTDSDGTLVTYAWDFGDGQHATGITVSHTYTQRGTYTATLTVKDNNGATATASLPIQVTATALEAPTNCYTQRAGSDVTVRWTDNSRTEEGFIVERGLQTSPITFQQIARVGANTRTFVDSRVAPGKYYYRVTAFAGALRSAPSNIDGERIP</sequence>
<dbReference type="SUPFAM" id="SSF49299">
    <property type="entry name" value="PKD domain"/>
    <property type="match status" value="1"/>
</dbReference>
<dbReference type="Gene3D" id="3.20.20.80">
    <property type="entry name" value="Glycosidases"/>
    <property type="match status" value="1"/>
</dbReference>
<dbReference type="Pfam" id="PF18911">
    <property type="entry name" value="PKD_4"/>
    <property type="match status" value="1"/>
</dbReference>
<dbReference type="InterPro" id="IPR013780">
    <property type="entry name" value="Glyco_hydro_b"/>
</dbReference>
<dbReference type="InterPro" id="IPR036116">
    <property type="entry name" value="FN3_sf"/>
</dbReference>
<reference evidence="3 4" key="1">
    <citation type="submission" date="2017-06" db="EMBL/GenBank/DDBJ databases">
        <title>Sequencing and comparative analysis of myxobacterial genomes.</title>
        <authorList>
            <person name="Rupp O."/>
            <person name="Goesmann A."/>
            <person name="Sogaard-Andersen L."/>
        </authorList>
    </citation>
    <scope>NUCLEOTIDE SEQUENCE [LARGE SCALE GENOMIC DNA]</scope>
    <source>
        <strain evidence="3 4">DSM 52655</strain>
    </source>
</reference>
<dbReference type="InterPro" id="IPR022409">
    <property type="entry name" value="PKD/Chitinase_dom"/>
</dbReference>
<dbReference type="InterPro" id="IPR000601">
    <property type="entry name" value="PKD_dom"/>
</dbReference>
<feature type="signal peptide" evidence="1">
    <location>
        <begin position="1"/>
        <end position="36"/>
    </location>
</feature>
<dbReference type="AlphaFoldDB" id="A0A250IYT0"/>
<dbReference type="PROSITE" id="PS50093">
    <property type="entry name" value="PKD"/>
    <property type="match status" value="1"/>
</dbReference>
<dbReference type="Gene3D" id="2.60.40.1180">
    <property type="entry name" value="Golgi alpha-mannosidase II"/>
    <property type="match status" value="1"/>
</dbReference>
<dbReference type="EMBL" id="CP022098">
    <property type="protein sequence ID" value="ATB36420.1"/>
    <property type="molecule type" value="Genomic_DNA"/>
</dbReference>
<dbReference type="InterPro" id="IPR017853">
    <property type="entry name" value="GH"/>
</dbReference>
<dbReference type="InterPro" id="IPR013783">
    <property type="entry name" value="Ig-like_fold"/>
</dbReference>
<proteinExistence type="predicted"/>
<accession>A0A250IYT0</accession>
<dbReference type="Pfam" id="PF12891">
    <property type="entry name" value="Glyco_hydro_44"/>
    <property type="match status" value="1"/>
</dbReference>
<evidence type="ECO:0000256" key="1">
    <source>
        <dbReference type="SAM" id="SignalP"/>
    </source>
</evidence>
<protein>
    <recommendedName>
        <fullName evidence="2">PKD domain-containing protein</fullName>
    </recommendedName>
</protein>
<dbReference type="SMART" id="SM00089">
    <property type="entry name" value="PKD"/>
    <property type="match status" value="1"/>
</dbReference>
<dbReference type="InterPro" id="IPR035986">
    <property type="entry name" value="PKD_dom_sf"/>
</dbReference>
<dbReference type="CDD" id="cd00146">
    <property type="entry name" value="PKD"/>
    <property type="match status" value="1"/>
</dbReference>
<feature type="chain" id="PRO_5011970381" description="PKD domain-containing protein" evidence="1">
    <location>
        <begin position="37"/>
        <end position="736"/>
    </location>
</feature>
<evidence type="ECO:0000313" key="4">
    <source>
        <dbReference type="Proteomes" id="UP000217257"/>
    </source>
</evidence>
<evidence type="ECO:0000259" key="2">
    <source>
        <dbReference type="PROSITE" id="PS50093"/>
    </source>
</evidence>
<keyword evidence="1" id="KW-0732">Signal</keyword>
<dbReference type="InterPro" id="IPR024745">
    <property type="entry name" value="GH44_cat"/>
</dbReference>
<evidence type="ECO:0000313" key="3">
    <source>
        <dbReference type="EMBL" id="ATB36420.1"/>
    </source>
</evidence>
<dbReference type="SUPFAM" id="SSF51011">
    <property type="entry name" value="Glycosyl hydrolase domain"/>
    <property type="match status" value="1"/>
</dbReference>
<feature type="domain" description="PKD" evidence="2">
    <location>
        <begin position="561"/>
        <end position="647"/>
    </location>
</feature>
<dbReference type="SUPFAM" id="SSF51445">
    <property type="entry name" value="(Trans)glycosidases"/>
    <property type="match status" value="1"/>
</dbReference>
<name>A0A250IYT0_9BACT</name>
<dbReference type="SUPFAM" id="SSF49265">
    <property type="entry name" value="Fibronectin type III"/>
    <property type="match status" value="1"/>
</dbReference>